<keyword evidence="6 11" id="KW-0808">Transferase</keyword>
<protein>
    <recommendedName>
        <fullName evidence="11">Glycogen [starch] synthase</fullName>
        <ecNumber evidence="11">2.4.1.11</ecNumber>
    </recommendedName>
</protein>
<accession>A0A8T1RUH7</accession>
<dbReference type="OrthoDB" id="6335297at2759"/>
<name>A0A8T1RUH7_CHESE</name>
<evidence type="ECO:0000256" key="7">
    <source>
        <dbReference type="ARBA" id="ARBA00023056"/>
    </source>
</evidence>
<comment type="similarity">
    <text evidence="2 11">Belongs to the glycosyltransferase 3 family.</text>
</comment>
<keyword evidence="7 11" id="KW-0320">Glycogen biosynthesis</keyword>
<dbReference type="InterPro" id="IPR008631">
    <property type="entry name" value="Glycogen_synth"/>
</dbReference>
<sequence>MRGGAVSDPPPRPAVGGIYTVLQTKAKITSDEWGENYFLLGPYLEQNVRTQVELIDAPHPAVRRTIDAMNAKGCKVRAQPGATARGEPPAPTQSTLDGKVTAGGCSGAPL</sequence>
<dbReference type="PANTHER" id="PTHR10176:SF2">
    <property type="entry name" value="GLYCOGEN [STARCH] SYNTHASE, MUSCLE"/>
    <property type="match status" value="1"/>
</dbReference>
<evidence type="ECO:0000256" key="1">
    <source>
        <dbReference type="ARBA" id="ARBA00004964"/>
    </source>
</evidence>
<dbReference type="Proteomes" id="UP000765507">
    <property type="component" value="Unassembled WGS sequence"/>
</dbReference>
<evidence type="ECO:0000256" key="9">
    <source>
        <dbReference type="ARBA" id="ARBA00044021"/>
    </source>
</evidence>
<feature type="region of interest" description="Disordered" evidence="12">
    <location>
        <begin position="78"/>
        <end position="110"/>
    </location>
</feature>
<reference evidence="13 14" key="1">
    <citation type="journal article" date="2020" name="G3 (Bethesda)">
        <title>Draft Genome of the Common Snapping Turtle, Chelydra serpentina, a Model for Phenotypic Plasticity in Reptiles.</title>
        <authorList>
            <person name="Das D."/>
            <person name="Singh S.K."/>
            <person name="Bierstedt J."/>
            <person name="Erickson A."/>
            <person name="Galli G.L.J."/>
            <person name="Crossley D.A. 2nd"/>
            <person name="Rhen T."/>
        </authorList>
    </citation>
    <scope>NUCLEOTIDE SEQUENCE [LARGE SCALE GENOMIC DNA]</scope>
    <source>
        <strain evidence="13">KW</strain>
    </source>
</reference>
<gene>
    <name evidence="13" type="ORF">G0U57_021613</name>
</gene>
<organism evidence="13 14">
    <name type="scientific">Chelydra serpentina</name>
    <name type="common">Snapping turtle</name>
    <name type="synonym">Testudo serpentina</name>
    <dbReference type="NCBI Taxonomy" id="8475"/>
    <lineage>
        <taxon>Eukaryota</taxon>
        <taxon>Metazoa</taxon>
        <taxon>Chordata</taxon>
        <taxon>Craniata</taxon>
        <taxon>Vertebrata</taxon>
        <taxon>Euteleostomi</taxon>
        <taxon>Archelosauria</taxon>
        <taxon>Testudinata</taxon>
        <taxon>Testudines</taxon>
        <taxon>Cryptodira</taxon>
        <taxon>Durocryptodira</taxon>
        <taxon>Americhelydia</taxon>
        <taxon>Chelydroidea</taxon>
        <taxon>Chelydridae</taxon>
        <taxon>Chelydra</taxon>
    </lineage>
</organism>
<evidence type="ECO:0000256" key="6">
    <source>
        <dbReference type="ARBA" id="ARBA00022679"/>
    </source>
</evidence>
<evidence type="ECO:0000256" key="5">
    <source>
        <dbReference type="ARBA" id="ARBA00022676"/>
    </source>
</evidence>
<evidence type="ECO:0000313" key="13">
    <source>
        <dbReference type="EMBL" id="KAG6920360.1"/>
    </source>
</evidence>
<evidence type="ECO:0000256" key="8">
    <source>
        <dbReference type="ARBA" id="ARBA00043883"/>
    </source>
</evidence>
<evidence type="ECO:0000256" key="11">
    <source>
        <dbReference type="RuleBase" id="RU363104"/>
    </source>
</evidence>
<evidence type="ECO:0000256" key="4">
    <source>
        <dbReference type="ARBA" id="ARBA00022553"/>
    </source>
</evidence>
<keyword evidence="4" id="KW-0597">Phosphoprotein</keyword>
<proteinExistence type="inferred from homology"/>
<comment type="catalytic activity">
    <reaction evidence="10">
        <text>[(1-&gt;4)-alpha-D-glucosyl](n) + UDP-alpha-D-glucose = [(1-&gt;4)-alpha-D-glucosyl](n+1) + UDP + H(+)</text>
        <dbReference type="Rhea" id="RHEA:18549"/>
        <dbReference type="Rhea" id="RHEA-COMP:9584"/>
        <dbReference type="Rhea" id="RHEA-COMP:9587"/>
        <dbReference type="ChEBI" id="CHEBI:15378"/>
        <dbReference type="ChEBI" id="CHEBI:15444"/>
        <dbReference type="ChEBI" id="CHEBI:58223"/>
        <dbReference type="ChEBI" id="CHEBI:58885"/>
        <dbReference type="EC" id="2.4.1.11"/>
    </reaction>
    <physiologicalReaction direction="left-to-right" evidence="10">
        <dbReference type="Rhea" id="RHEA:18550"/>
    </physiologicalReaction>
</comment>
<dbReference type="EC" id="2.4.1.11" evidence="11"/>
<keyword evidence="3" id="KW-0021">Allosteric enzyme</keyword>
<comment type="pathway">
    <text evidence="1 11">Glycan biosynthesis; glycogen biosynthesis.</text>
</comment>
<dbReference type="EMBL" id="JAHGAV010009942">
    <property type="protein sequence ID" value="KAG6920360.1"/>
    <property type="molecule type" value="Genomic_DNA"/>
</dbReference>
<dbReference type="GO" id="GO:0005978">
    <property type="term" value="P:glycogen biosynthetic process"/>
    <property type="evidence" value="ECO:0007669"/>
    <property type="project" value="UniProtKB-KW"/>
</dbReference>
<evidence type="ECO:0000256" key="12">
    <source>
        <dbReference type="SAM" id="MobiDB-lite"/>
    </source>
</evidence>
<evidence type="ECO:0000256" key="10">
    <source>
        <dbReference type="ARBA" id="ARBA00047345"/>
    </source>
</evidence>
<dbReference type="AlphaFoldDB" id="A0A8T1RUH7"/>
<evidence type="ECO:0000256" key="3">
    <source>
        <dbReference type="ARBA" id="ARBA00022533"/>
    </source>
</evidence>
<comment type="function">
    <text evidence="11">Transfers the glycosyl residue from UDP-Glc to the non-reducing end of alpha-1,4-glucan.</text>
</comment>
<comment type="caution">
    <text evidence="13">The sequence shown here is derived from an EMBL/GenBank/DDBJ whole genome shotgun (WGS) entry which is preliminary data.</text>
</comment>
<evidence type="ECO:0000256" key="2">
    <source>
        <dbReference type="ARBA" id="ARBA00010686"/>
    </source>
</evidence>
<dbReference type="GO" id="GO:0005737">
    <property type="term" value="C:cytoplasm"/>
    <property type="evidence" value="ECO:0007669"/>
    <property type="project" value="TreeGrafter"/>
</dbReference>
<comment type="function">
    <text evidence="8">Glycogen synthase participates in the glycogen biosynthetic process along with glycogenin and glycogen branching enzyme. Extends the primer composed of a few glucose units formed by glycogenin by adding new glucose units to it. In this context, glycogen synthase transfers the glycosyl residue from UDP-Glc to the non-reducing end of alpha-1,4-glucan.</text>
</comment>
<keyword evidence="14" id="KW-1185">Reference proteome</keyword>
<comment type="subunit">
    <text evidence="9">Part of the GYS1-GYG1 complex, a heterooctamer composed of a tetramer of GYS1 and 2 dimers of GYG1, where each GYS1 protomer binds to one GYG1 subunit (via GYG1 C-terminus); the GYS1 tetramer may dissociate from GYG1 dimers to continue glycogen polymerization on its own.</text>
</comment>
<keyword evidence="5 11" id="KW-0328">Glycosyltransferase</keyword>
<dbReference type="Gene3D" id="3.40.50.2000">
    <property type="entry name" value="Glycogen Phosphorylase B"/>
    <property type="match status" value="1"/>
</dbReference>
<dbReference type="GO" id="GO:0004373">
    <property type="term" value="F:alpha-1,4-glucan glucosyltransferase (UDP-glucose donor) activity"/>
    <property type="evidence" value="ECO:0007669"/>
    <property type="project" value="UniProtKB-EC"/>
</dbReference>
<dbReference type="Pfam" id="PF05693">
    <property type="entry name" value="Glycogen_syn"/>
    <property type="match status" value="1"/>
</dbReference>
<evidence type="ECO:0000313" key="14">
    <source>
        <dbReference type="Proteomes" id="UP000765507"/>
    </source>
</evidence>
<dbReference type="PANTHER" id="PTHR10176">
    <property type="entry name" value="GLYCOGEN SYNTHASE"/>
    <property type="match status" value="1"/>
</dbReference>